<evidence type="ECO:0000256" key="7">
    <source>
        <dbReference type="RuleBase" id="RU363032"/>
    </source>
</evidence>
<evidence type="ECO:0000313" key="9">
    <source>
        <dbReference type="EMBL" id="ART53362.1"/>
    </source>
</evidence>
<evidence type="ECO:0000256" key="5">
    <source>
        <dbReference type="ARBA" id="ARBA00022989"/>
    </source>
</evidence>
<comment type="similarity">
    <text evidence="7">Belongs to the binding-protein-dependent transport system permease family.</text>
</comment>
<evidence type="ECO:0000259" key="8">
    <source>
        <dbReference type="PROSITE" id="PS50928"/>
    </source>
</evidence>
<reference evidence="9 10" key="1">
    <citation type="submission" date="2017-05" db="EMBL/GenBank/DDBJ databases">
        <title>Polyphasic characterization of four soil-derived phenanthrene-degrading Acidovorax strains and proposal of Acidovorax phenanthrenivorans sp. nov.</title>
        <authorList>
            <person name="Singleton D.R."/>
            <person name="Lee J."/>
            <person name="Dickey A.N."/>
            <person name="Stroud A."/>
            <person name="Scholl E.H."/>
            <person name="Wright F.A."/>
            <person name="Aitken M.D."/>
        </authorList>
    </citation>
    <scope>NUCLEOTIDE SEQUENCE [LARGE SCALE GENOMIC DNA]</scope>
    <source>
        <strain evidence="9">NA3</strain>
    </source>
</reference>
<feature type="transmembrane region" description="Helical" evidence="7">
    <location>
        <begin position="209"/>
        <end position="232"/>
    </location>
</feature>
<dbReference type="Proteomes" id="UP000194432">
    <property type="component" value="Chromosome 1"/>
</dbReference>
<name>A0A240U6B4_9BURK</name>
<evidence type="ECO:0000256" key="6">
    <source>
        <dbReference type="ARBA" id="ARBA00023136"/>
    </source>
</evidence>
<evidence type="ECO:0000313" key="10">
    <source>
        <dbReference type="Proteomes" id="UP000194432"/>
    </source>
</evidence>
<protein>
    <submittedName>
        <fullName evidence="9">ABC transporter permease</fullName>
    </submittedName>
</protein>
<keyword evidence="5 7" id="KW-1133">Transmembrane helix</keyword>
<evidence type="ECO:0000256" key="4">
    <source>
        <dbReference type="ARBA" id="ARBA00022692"/>
    </source>
</evidence>
<dbReference type="InterPro" id="IPR035906">
    <property type="entry name" value="MetI-like_sf"/>
</dbReference>
<keyword evidence="4 7" id="KW-0812">Transmembrane</keyword>
<feature type="domain" description="ABC transmembrane type-1" evidence="8">
    <location>
        <begin position="99"/>
        <end position="287"/>
    </location>
</feature>
<proteinExistence type="inferred from homology"/>
<dbReference type="EMBL" id="CP021361">
    <property type="protein sequence ID" value="ART53362.1"/>
    <property type="molecule type" value="Genomic_DNA"/>
</dbReference>
<accession>A0A240U6B4</accession>
<dbReference type="GO" id="GO:0055085">
    <property type="term" value="P:transmembrane transport"/>
    <property type="evidence" value="ECO:0007669"/>
    <property type="project" value="InterPro"/>
</dbReference>
<dbReference type="PANTHER" id="PTHR30151:SF16">
    <property type="entry name" value="ABC TRANSPORTER PERMEASE PROTEIN"/>
    <property type="match status" value="1"/>
</dbReference>
<organism evidence="9 10">
    <name type="scientific">Acidovorax carolinensis</name>
    <dbReference type="NCBI Taxonomy" id="553814"/>
    <lineage>
        <taxon>Bacteria</taxon>
        <taxon>Pseudomonadati</taxon>
        <taxon>Pseudomonadota</taxon>
        <taxon>Betaproteobacteria</taxon>
        <taxon>Burkholderiales</taxon>
        <taxon>Comamonadaceae</taxon>
        <taxon>Acidovorax</taxon>
    </lineage>
</organism>
<dbReference type="RefSeq" id="WP_094098965.1">
    <property type="nucleotide sequence ID" value="NZ_CP021361.1"/>
</dbReference>
<dbReference type="PANTHER" id="PTHR30151">
    <property type="entry name" value="ALKANE SULFONATE ABC TRANSPORTER-RELATED, MEMBRANE SUBUNIT"/>
    <property type="match status" value="1"/>
</dbReference>
<dbReference type="AlphaFoldDB" id="A0A240U6B4"/>
<comment type="subcellular location">
    <subcellularLocation>
        <location evidence="1 7">Cell membrane</location>
        <topology evidence="1 7">Multi-pass membrane protein</topology>
    </subcellularLocation>
</comment>
<evidence type="ECO:0000256" key="2">
    <source>
        <dbReference type="ARBA" id="ARBA00022448"/>
    </source>
</evidence>
<feature type="transmembrane region" description="Helical" evidence="7">
    <location>
        <begin position="114"/>
        <end position="133"/>
    </location>
</feature>
<dbReference type="CDD" id="cd06261">
    <property type="entry name" value="TM_PBP2"/>
    <property type="match status" value="1"/>
</dbReference>
<keyword evidence="10" id="KW-1185">Reference proteome</keyword>
<feature type="transmembrane region" description="Helical" evidence="7">
    <location>
        <begin position="145"/>
        <end position="163"/>
    </location>
</feature>
<keyword evidence="6 7" id="KW-0472">Membrane</keyword>
<feature type="transmembrane region" description="Helical" evidence="7">
    <location>
        <begin position="169"/>
        <end position="188"/>
    </location>
</feature>
<dbReference type="PROSITE" id="PS50928">
    <property type="entry name" value="ABC_TM1"/>
    <property type="match status" value="1"/>
</dbReference>
<feature type="transmembrane region" description="Helical" evidence="7">
    <location>
        <begin position="270"/>
        <end position="291"/>
    </location>
</feature>
<dbReference type="Gene3D" id="1.10.3720.10">
    <property type="entry name" value="MetI-like"/>
    <property type="match status" value="1"/>
</dbReference>
<dbReference type="FunFam" id="1.10.3720.10:FF:000055">
    <property type="entry name" value="ABC transporter, permease component"/>
    <property type="match status" value="1"/>
</dbReference>
<feature type="transmembrane region" description="Helical" evidence="7">
    <location>
        <begin position="238"/>
        <end position="258"/>
    </location>
</feature>
<evidence type="ECO:0000256" key="1">
    <source>
        <dbReference type="ARBA" id="ARBA00004651"/>
    </source>
</evidence>
<dbReference type="GO" id="GO:0005886">
    <property type="term" value="C:plasma membrane"/>
    <property type="evidence" value="ECO:0007669"/>
    <property type="project" value="UniProtKB-SubCell"/>
</dbReference>
<dbReference type="KEGG" id="acin:CBP34_19130"/>
<gene>
    <name evidence="9" type="ORF">CBP34_19130</name>
</gene>
<keyword evidence="2 7" id="KW-0813">Transport</keyword>
<sequence length="303" mass="32993">MSTTFPSPAPSLALQPPLTPPIRPEIERGLEPLGSIAPEQPLPLAARIWQQAWVRKFVILAVLAALWELTARWQDNDLLLPTFMQTAKALVEGLATGELLQKAAISLSVLLKGYFAGIVGAFVLTTLAVSTQFGRELLSTLTSMFNPLPAIALLPLALLWFGLGQGSLVFVLIHSVLWPLALNTYAGFQAVPETLRMAGRNYGLTGIRYVLQILVPAALPSILSGLKIGWAFAWRTLIAAELVFGASSGKGGLGWYIFQNRNELYTDKVFAGLALVIIIGLLVESLGFHTLERLTVRRWGVQR</sequence>
<keyword evidence="3" id="KW-1003">Cell membrane</keyword>
<evidence type="ECO:0000256" key="3">
    <source>
        <dbReference type="ARBA" id="ARBA00022475"/>
    </source>
</evidence>
<dbReference type="InterPro" id="IPR000515">
    <property type="entry name" value="MetI-like"/>
</dbReference>
<dbReference type="Pfam" id="PF00528">
    <property type="entry name" value="BPD_transp_1"/>
    <property type="match status" value="1"/>
</dbReference>
<dbReference type="SUPFAM" id="SSF161098">
    <property type="entry name" value="MetI-like"/>
    <property type="match status" value="1"/>
</dbReference>